<dbReference type="InterPro" id="IPR023214">
    <property type="entry name" value="HAD_sf"/>
</dbReference>
<dbReference type="OrthoDB" id="413953at2759"/>
<dbReference type="KEGG" id="mng:MNEG_4831"/>
<dbReference type="Pfam" id="PF13344">
    <property type="entry name" value="Hydrolase_6"/>
    <property type="match status" value="1"/>
</dbReference>
<dbReference type="EC" id="3.1.3.41" evidence="1"/>
<proteinExistence type="predicted"/>
<dbReference type="GO" id="GO:0005737">
    <property type="term" value="C:cytoplasm"/>
    <property type="evidence" value="ECO:0007669"/>
    <property type="project" value="TreeGrafter"/>
</dbReference>
<dbReference type="PANTHER" id="PTHR19288">
    <property type="entry name" value="4-NITROPHENYLPHOSPHATASE-RELATED"/>
    <property type="match status" value="1"/>
</dbReference>
<dbReference type="Gene3D" id="3.40.50.1000">
    <property type="entry name" value="HAD superfamily/HAD-like"/>
    <property type="match status" value="2"/>
</dbReference>
<dbReference type="EMBL" id="KK100909">
    <property type="protein sequence ID" value="KIZ03128.1"/>
    <property type="molecule type" value="Genomic_DNA"/>
</dbReference>
<dbReference type="GeneID" id="25737708"/>
<name>A0A0D2JWT7_9CHLO</name>
<keyword evidence="2" id="KW-1185">Reference proteome</keyword>
<protein>
    <submittedName>
        <fullName evidence="1">4-nitrophenyl phosphatase</fullName>
        <ecNumber evidence="1">3.1.3.41</ecNumber>
    </submittedName>
</protein>
<dbReference type="Proteomes" id="UP000054498">
    <property type="component" value="Unassembled WGS sequence"/>
</dbReference>
<evidence type="ECO:0000313" key="2">
    <source>
        <dbReference type="Proteomes" id="UP000054498"/>
    </source>
</evidence>
<dbReference type="SUPFAM" id="SSF56784">
    <property type="entry name" value="HAD-like"/>
    <property type="match status" value="1"/>
</dbReference>
<organism evidence="1 2">
    <name type="scientific">Monoraphidium neglectum</name>
    <dbReference type="NCBI Taxonomy" id="145388"/>
    <lineage>
        <taxon>Eukaryota</taxon>
        <taxon>Viridiplantae</taxon>
        <taxon>Chlorophyta</taxon>
        <taxon>core chlorophytes</taxon>
        <taxon>Chlorophyceae</taxon>
        <taxon>CS clade</taxon>
        <taxon>Sphaeropleales</taxon>
        <taxon>Selenastraceae</taxon>
        <taxon>Monoraphidium</taxon>
    </lineage>
</organism>
<dbReference type="AlphaFoldDB" id="A0A0D2JWT7"/>
<dbReference type="STRING" id="145388.A0A0D2JWT7"/>
<gene>
    <name evidence="1" type="ORF">MNEG_4831</name>
</gene>
<dbReference type="GO" id="GO:0004035">
    <property type="term" value="F:alkaline phosphatase activity"/>
    <property type="evidence" value="ECO:0007669"/>
    <property type="project" value="TreeGrafter"/>
</dbReference>
<reference evidence="1 2" key="1">
    <citation type="journal article" date="2013" name="BMC Genomics">
        <title>Reconstruction of the lipid metabolism for the microalga Monoraphidium neglectum from its genome sequence reveals characteristics suitable for biofuel production.</title>
        <authorList>
            <person name="Bogen C."/>
            <person name="Al-Dilaimi A."/>
            <person name="Albersmeier A."/>
            <person name="Wichmann J."/>
            <person name="Grundmann M."/>
            <person name="Rupp O."/>
            <person name="Lauersen K.J."/>
            <person name="Blifernez-Klassen O."/>
            <person name="Kalinowski J."/>
            <person name="Goesmann A."/>
            <person name="Mussgnug J.H."/>
            <person name="Kruse O."/>
        </authorList>
    </citation>
    <scope>NUCLEOTIDE SEQUENCE [LARGE SCALE GENOMIC DNA]</scope>
    <source>
        <strain evidence="1 2">SAG 48.87</strain>
    </source>
</reference>
<sequence>MEFATTDDMEGMLARYDCWVFDCDGTLWKGNQVISGVREALQMLRDQGKQVLFVTNNSMKSRKSFKKKFDDLNLPVALEEIYSSSYSAAAYLQSVGFSKKASKG</sequence>
<dbReference type="RefSeq" id="XP_013902147.1">
    <property type="nucleotide sequence ID" value="XM_014046693.1"/>
</dbReference>
<keyword evidence="1" id="KW-0378">Hydrolase</keyword>
<evidence type="ECO:0000313" key="1">
    <source>
        <dbReference type="EMBL" id="KIZ03128.1"/>
    </source>
</evidence>
<accession>A0A0D2JWT7</accession>
<dbReference type="GO" id="GO:0008967">
    <property type="term" value="F:phosphoglycolate phosphatase activity"/>
    <property type="evidence" value="ECO:0007669"/>
    <property type="project" value="TreeGrafter"/>
</dbReference>
<dbReference type="InterPro" id="IPR036412">
    <property type="entry name" value="HAD-like_sf"/>
</dbReference>
<dbReference type="InterPro" id="IPR006357">
    <property type="entry name" value="HAD-SF_hydro_IIA"/>
</dbReference>
<dbReference type="PANTHER" id="PTHR19288:SF46">
    <property type="entry name" value="HALOACID DEHALOGENASE-LIKE HYDROLASE DOMAIN-CONTAINING PROTEIN 2"/>
    <property type="match status" value="1"/>
</dbReference>